<dbReference type="Proteomes" id="UP000664169">
    <property type="component" value="Unassembled WGS sequence"/>
</dbReference>
<proteinExistence type="inferred from homology"/>
<keyword evidence="11" id="KW-1185">Reference proteome</keyword>
<dbReference type="GO" id="GO:0016712">
    <property type="term" value="F:oxidoreductase activity, acting on paired donors, with incorporation or reduction of molecular oxygen, reduced flavin or flavoprotein as one donor, and incorporation of one atom of oxygen"/>
    <property type="evidence" value="ECO:0007669"/>
    <property type="project" value="InterPro"/>
</dbReference>
<name>A0A8H3F502_9LECA</name>
<evidence type="ECO:0000256" key="7">
    <source>
        <dbReference type="ARBA" id="ARBA00023033"/>
    </source>
</evidence>
<dbReference type="OrthoDB" id="1470350at2759"/>
<organism evidence="10 11">
    <name type="scientific">Gomphillus americanus</name>
    <dbReference type="NCBI Taxonomy" id="1940652"/>
    <lineage>
        <taxon>Eukaryota</taxon>
        <taxon>Fungi</taxon>
        <taxon>Dikarya</taxon>
        <taxon>Ascomycota</taxon>
        <taxon>Pezizomycotina</taxon>
        <taxon>Lecanoromycetes</taxon>
        <taxon>OSLEUM clade</taxon>
        <taxon>Ostropomycetidae</taxon>
        <taxon>Ostropales</taxon>
        <taxon>Graphidaceae</taxon>
        <taxon>Gomphilloideae</taxon>
        <taxon>Gomphillus</taxon>
    </lineage>
</organism>
<keyword evidence="5 9" id="KW-0560">Oxidoreductase</keyword>
<comment type="cofactor">
    <cofactor evidence="1 8">
        <name>heme</name>
        <dbReference type="ChEBI" id="CHEBI:30413"/>
    </cofactor>
</comment>
<comment type="similarity">
    <text evidence="2 9">Belongs to the cytochrome P450 family.</text>
</comment>
<feature type="binding site" description="axial binding residue" evidence="8">
    <location>
        <position position="456"/>
    </location>
    <ligand>
        <name>heme</name>
        <dbReference type="ChEBI" id="CHEBI:30413"/>
    </ligand>
    <ligandPart>
        <name>Fe</name>
        <dbReference type="ChEBI" id="CHEBI:18248"/>
    </ligandPart>
</feature>
<evidence type="ECO:0000256" key="5">
    <source>
        <dbReference type="ARBA" id="ARBA00023002"/>
    </source>
</evidence>
<evidence type="ECO:0000256" key="4">
    <source>
        <dbReference type="ARBA" id="ARBA00022723"/>
    </source>
</evidence>
<evidence type="ECO:0000313" key="11">
    <source>
        <dbReference type="Proteomes" id="UP000664169"/>
    </source>
</evidence>
<dbReference type="GO" id="GO:0020037">
    <property type="term" value="F:heme binding"/>
    <property type="evidence" value="ECO:0007669"/>
    <property type="project" value="InterPro"/>
</dbReference>
<dbReference type="InterPro" id="IPR047146">
    <property type="entry name" value="Cyt_P450_E_CYP52_fungi"/>
</dbReference>
<evidence type="ECO:0000256" key="9">
    <source>
        <dbReference type="RuleBase" id="RU000461"/>
    </source>
</evidence>
<keyword evidence="7 9" id="KW-0503">Monooxygenase</keyword>
<dbReference type="InterPro" id="IPR001128">
    <property type="entry name" value="Cyt_P450"/>
</dbReference>
<evidence type="ECO:0000313" key="10">
    <source>
        <dbReference type="EMBL" id="CAF9918642.1"/>
    </source>
</evidence>
<dbReference type="Pfam" id="PF00067">
    <property type="entry name" value="p450"/>
    <property type="match status" value="1"/>
</dbReference>
<evidence type="ECO:0000256" key="2">
    <source>
        <dbReference type="ARBA" id="ARBA00010617"/>
    </source>
</evidence>
<gene>
    <name evidence="10" type="ORF">GOMPHAMPRED_001584</name>
</gene>
<dbReference type="PANTHER" id="PTHR24287">
    <property type="entry name" value="P450, PUTATIVE (EUROFUNG)-RELATED"/>
    <property type="match status" value="1"/>
</dbReference>
<evidence type="ECO:0008006" key="12">
    <source>
        <dbReference type="Google" id="ProtNLM"/>
    </source>
</evidence>
<dbReference type="AlphaFoldDB" id="A0A8H3F502"/>
<dbReference type="InterPro" id="IPR036396">
    <property type="entry name" value="Cyt_P450_sf"/>
</dbReference>
<sequence length="510" mass="58384">MGQLTTLSLTVAALFITYHALSYVQRRFARSRKSKSLGCKEPPRYPHIDPVFGWDLFFDNVKALQGKRFLQNFKERFDSYGQTFSCIAMGREAFATNDPLNMQTVHGLKFDDYGVQPIRQAPTSPFMGEGVFNMDGPYWQHSRALLRPTFTRTNVANLPAFEVHLEKFLKLVPVDGSTVDLKPLLYNLFLDTSTEFLFGESMHTLDPETPFGTTKFLEAFHYCQSGMGLRIQMGRLRFLHRDKKWYKSIQIAHAFADKYVDKALAYREKYLARQNSKSEQQDDSEGRYILLHEMAKETGDRVELRSQVIQVFLAGHDSSAITITNIMFHLCRNPERWAKLRKEVLTVGKNELTFETLKDMHYLQFIIKETLRLHPVAPTDTRIALRDTILPTGGGEDGKSPILVTAGQAVISSTHALHRRPEHWGKEDVELFVPERWETCRPGWHYQPFGGGIRICPGQNLALTEVAYVIARFAQEWKEITCKDETWEWVESMKITASSANGCKLGITPA</sequence>
<accession>A0A8H3F502</accession>
<dbReference type="InterPro" id="IPR002402">
    <property type="entry name" value="Cyt_P450_E_grp-II"/>
</dbReference>
<evidence type="ECO:0000256" key="6">
    <source>
        <dbReference type="ARBA" id="ARBA00023004"/>
    </source>
</evidence>
<dbReference type="PRINTS" id="PR00464">
    <property type="entry name" value="EP450II"/>
</dbReference>
<comment type="caution">
    <text evidence="10">The sequence shown here is derived from an EMBL/GenBank/DDBJ whole genome shotgun (WGS) entry which is preliminary data.</text>
</comment>
<keyword evidence="3 8" id="KW-0349">Heme</keyword>
<evidence type="ECO:0000256" key="3">
    <source>
        <dbReference type="ARBA" id="ARBA00022617"/>
    </source>
</evidence>
<keyword evidence="4 8" id="KW-0479">Metal-binding</keyword>
<reference evidence="10" key="1">
    <citation type="submission" date="2021-03" db="EMBL/GenBank/DDBJ databases">
        <authorList>
            <person name="Tagirdzhanova G."/>
        </authorList>
    </citation>
    <scope>NUCLEOTIDE SEQUENCE</scope>
</reference>
<dbReference type="PRINTS" id="PR01239">
    <property type="entry name" value="EP450IICYP52"/>
</dbReference>
<dbReference type="PROSITE" id="PS00086">
    <property type="entry name" value="CYTOCHROME_P450"/>
    <property type="match status" value="1"/>
</dbReference>
<evidence type="ECO:0000256" key="8">
    <source>
        <dbReference type="PIRSR" id="PIRSR602402-1"/>
    </source>
</evidence>
<dbReference type="InterPro" id="IPR017972">
    <property type="entry name" value="Cyt_P450_CS"/>
</dbReference>
<dbReference type="PANTHER" id="PTHR24287:SF1">
    <property type="entry name" value="P450, PUTATIVE (EUROFUNG)-RELATED"/>
    <property type="match status" value="1"/>
</dbReference>
<dbReference type="PRINTS" id="PR00385">
    <property type="entry name" value="P450"/>
</dbReference>
<dbReference type="InterPro" id="IPR002974">
    <property type="entry name" value="Cyt_P450_E_CYP52_ascomycetes"/>
</dbReference>
<dbReference type="CDD" id="cd11063">
    <property type="entry name" value="CYP52"/>
    <property type="match status" value="1"/>
</dbReference>
<dbReference type="EMBL" id="CAJPDQ010000013">
    <property type="protein sequence ID" value="CAF9918642.1"/>
    <property type="molecule type" value="Genomic_DNA"/>
</dbReference>
<dbReference type="SUPFAM" id="SSF48264">
    <property type="entry name" value="Cytochrome P450"/>
    <property type="match status" value="1"/>
</dbReference>
<dbReference type="GO" id="GO:0005506">
    <property type="term" value="F:iron ion binding"/>
    <property type="evidence" value="ECO:0007669"/>
    <property type="project" value="InterPro"/>
</dbReference>
<keyword evidence="6 8" id="KW-0408">Iron</keyword>
<protein>
    <recommendedName>
        <fullName evidence="12">Cytochrome P450</fullName>
    </recommendedName>
</protein>
<dbReference type="Gene3D" id="1.10.630.10">
    <property type="entry name" value="Cytochrome P450"/>
    <property type="match status" value="1"/>
</dbReference>
<evidence type="ECO:0000256" key="1">
    <source>
        <dbReference type="ARBA" id="ARBA00001971"/>
    </source>
</evidence>